<feature type="compositionally biased region" description="Polar residues" evidence="6">
    <location>
        <begin position="235"/>
        <end position="247"/>
    </location>
</feature>
<keyword evidence="4" id="KW-0862">Zinc</keyword>
<feature type="compositionally biased region" description="Basic residues" evidence="6">
    <location>
        <begin position="415"/>
        <end position="429"/>
    </location>
</feature>
<dbReference type="EMBL" id="FMSP01000020">
    <property type="protein sequence ID" value="SCV74106.1"/>
    <property type="molecule type" value="Genomic_DNA"/>
</dbReference>
<keyword evidence="9" id="KW-1185">Reference proteome</keyword>
<gene>
    <name evidence="8" type="ORF">BQ2448_6538</name>
</gene>
<feature type="compositionally biased region" description="Acidic residues" evidence="6">
    <location>
        <begin position="368"/>
        <end position="384"/>
    </location>
</feature>
<evidence type="ECO:0000256" key="4">
    <source>
        <dbReference type="ARBA" id="ARBA00022833"/>
    </source>
</evidence>
<evidence type="ECO:0000256" key="2">
    <source>
        <dbReference type="ARBA" id="ARBA00022723"/>
    </source>
</evidence>
<dbReference type="GO" id="GO:0003723">
    <property type="term" value="F:RNA binding"/>
    <property type="evidence" value="ECO:0007669"/>
    <property type="project" value="TreeGrafter"/>
</dbReference>
<dbReference type="SUPFAM" id="SSF57667">
    <property type="entry name" value="beta-beta-alpha zinc fingers"/>
    <property type="match status" value="1"/>
</dbReference>
<dbReference type="GO" id="GO:0071011">
    <property type="term" value="C:precatalytic spliceosome"/>
    <property type="evidence" value="ECO:0007669"/>
    <property type="project" value="TreeGrafter"/>
</dbReference>
<reference evidence="9" key="1">
    <citation type="submission" date="2016-09" db="EMBL/GenBank/DDBJ databases">
        <authorList>
            <person name="Jeantristanb JTB J.-T."/>
            <person name="Ricardo R."/>
        </authorList>
    </citation>
    <scope>NUCLEOTIDE SEQUENCE [LARGE SCALE GENOMIC DNA]</scope>
</reference>
<protein>
    <submittedName>
        <fullName evidence="8">BQ2448_6538 protein</fullName>
    </submittedName>
</protein>
<feature type="compositionally biased region" description="Polar residues" evidence="6">
    <location>
        <begin position="165"/>
        <end position="177"/>
    </location>
</feature>
<keyword evidence="2" id="KW-0479">Metal-binding</keyword>
<dbReference type="InterPro" id="IPR000690">
    <property type="entry name" value="Matrin/U1-C_Znf_C2H2"/>
</dbReference>
<name>A0A238FSL8_9BASI</name>
<feature type="region of interest" description="Disordered" evidence="6">
    <location>
        <begin position="159"/>
        <end position="187"/>
    </location>
</feature>
<feature type="compositionally biased region" description="Basic and acidic residues" evidence="6">
    <location>
        <begin position="330"/>
        <end position="352"/>
    </location>
</feature>
<feature type="domain" description="Matrin-type" evidence="7">
    <location>
        <begin position="90"/>
        <end position="121"/>
    </location>
</feature>
<dbReference type="InterPro" id="IPR013085">
    <property type="entry name" value="U1-CZ_Znf_C2H2"/>
</dbReference>
<evidence type="ECO:0000256" key="1">
    <source>
        <dbReference type="ARBA" id="ARBA00004123"/>
    </source>
</evidence>
<dbReference type="InterPro" id="IPR036236">
    <property type="entry name" value="Znf_C2H2_sf"/>
</dbReference>
<dbReference type="Gene3D" id="3.30.160.60">
    <property type="entry name" value="Classic Zinc Finger"/>
    <property type="match status" value="1"/>
</dbReference>
<dbReference type="GO" id="GO:0000398">
    <property type="term" value="P:mRNA splicing, via spliceosome"/>
    <property type="evidence" value="ECO:0007669"/>
    <property type="project" value="InterPro"/>
</dbReference>
<dbReference type="PANTHER" id="PTHR13173">
    <property type="entry name" value="WW DOMAIN BINDING PROTEIN 4"/>
    <property type="match status" value="1"/>
</dbReference>
<evidence type="ECO:0000259" key="7">
    <source>
        <dbReference type="PROSITE" id="PS50171"/>
    </source>
</evidence>
<evidence type="ECO:0000313" key="8">
    <source>
        <dbReference type="EMBL" id="SCV74106.1"/>
    </source>
</evidence>
<dbReference type="GO" id="GO:0008270">
    <property type="term" value="F:zinc ion binding"/>
    <property type="evidence" value="ECO:0007669"/>
    <property type="project" value="UniProtKB-KW"/>
</dbReference>
<evidence type="ECO:0000256" key="3">
    <source>
        <dbReference type="ARBA" id="ARBA00022771"/>
    </source>
</evidence>
<dbReference type="InterPro" id="IPR003604">
    <property type="entry name" value="Matrin/U1-like-C_Znf_C2H2"/>
</dbReference>
<organism evidence="8 9">
    <name type="scientific">Microbotryum intermedium</name>
    <dbReference type="NCBI Taxonomy" id="269621"/>
    <lineage>
        <taxon>Eukaryota</taxon>
        <taxon>Fungi</taxon>
        <taxon>Dikarya</taxon>
        <taxon>Basidiomycota</taxon>
        <taxon>Pucciniomycotina</taxon>
        <taxon>Microbotryomycetes</taxon>
        <taxon>Microbotryales</taxon>
        <taxon>Microbotryaceae</taxon>
        <taxon>Microbotryum</taxon>
    </lineage>
</organism>
<accession>A0A238FSL8</accession>
<dbReference type="AlphaFoldDB" id="A0A238FSL8"/>
<evidence type="ECO:0000256" key="6">
    <source>
        <dbReference type="SAM" id="MobiDB-lite"/>
    </source>
</evidence>
<dbReference type="InterPro" id="IPR040023">
    <property type="entry name" value="WBP4"/>
</dbReference>
<dbReference type="STRING" id="269621.A0A238FSL8"/>
<evidence type="ECO:0000256" key="5">
    <source>
        <dbReference type="ARBA" id="ARBA00023242"/>
    </source>
</evidence>
<proteinExistence type="predicted"/>
<keyword evidence="3" id="KW-0863">Zinc-finger</keyword>
<dbReference type="Pfam" id="PF06220">
    <property type="entry name" value="zf-U1"/>
    <property type="match status" value="1"/>
</dbReference>
<keyword evidence="5" id="KW-0539">Nucleus</keyword>
<comment type="subcellular location">
    <subcellularLocation>
        <location evidence="1">Nucleus</location>
    </subcellularLocation>
</comment>
<dbReference type="OrthoDB" id="191651at2759"/>
<feature type="region of interest" description="Disordered" evidence="6">
    <location>
        <begin position="234"/>
        <end position="429"/>
    </location>
</feature>
<dbReference type="PANTHER" id="PTHR13173:SF10">
    <property type="entry name" value="WW DOMAIN-BINDING PROTEIN 4"/>
    <property type="match status" value="1"/>
</dbReference>
<feature type="compositionally biased region" description="Basic and acidic residues" evidence="6">
    <location>
        <begin position="269"/>
        <end position="294"/>
    </location>
</feature>
<dbReference type="Proteomes" id="UP000198372">
    <property type="component" value="Unassembled WGS sequence"/>
</dbReference>
<dbReference type="PROSITE" id="PS50171">
    <property type="entry name" value="ZF_MATRIN"/>
    <property type="match status" value="1"/>
</dbReference>
<sequence>MTQDIRSALGFYHAVSPLGIIVSPPCKLVPFSLHQVHPARPHSWRNSRCTRRIHRIARSSSTPRAWPRTDVLPRLDTSYRTEYWISKDRYWCKYCSIYIADDKPSRIHHETGLKHKGNYERYIREIYKRGERDKRDKKEEAEEIARIEQAARIAMGPSALDLGEGTSSTPQASTSKPTAGPPDSFASYTTAADLGFKDEVTVVDPKVEALEKDKETRQTEGIIGQWQVVKKKKPQLTTAPTMANTTPGAIPPSPQWMQNLPGYSNGVKLENEVKGEKQDEQGTKQHEPEQDQPKAPRYLNEKAYTADDDDYDPNKVGPVKLKRKILTLKEQQEIDDREREKKRIKEEMEEQRKRAKLERGNGWSQVEVGDEGLLEFEDPPEAEDDVKQEHNQGGDVTKPSIAEEQEEKPKVTSGFKKRKMHGANAVRKK</sequence>
<evidence type="ECO:0000313" key="9">
    <source>
        <dbReference type="Proteomes" id="UP000198372"/>
    </source>
</evidence>
<dbReference type="SMART" id="SM00451">
    <property type="entry name" value="ZnF_U1"/>
    <property type="match status" value="1"/>
</dbReference>